<dbReference type="CDD" id="cd23784">
    <property type="entry name" value="RWD_Spc25"/>
    <property type="match status" value="1"/>
</dbReference>
<evidence type="ECO:0000256" key="3">
    <source>
        <dbReference type="ARBA" id="ARBA00022454"/>
    </source>
</evidence>
<dbReference type="PANTHER" id="PTHR14281">
    <property type="entry name" value="KINETOCHORE PROTEIN SPC25-RELATED"/>
    <property type="match status" value="1"/>
</dbReference>
<dbReference type="InterPro" id="IPR045143">
    <property type="entry name" value="Spc25"/>
</dbReference>
<dbReference type="GO" id="GO:0007059">
    <property type="term" value="P:chromosome segregation"/>
    <property type="evidence" value="ECO:0007669"/>
    <property type="project" value="InterPro"/>
</dbReference>
<comment type="function">
    <text evidence="9">Acts as a component of the essential kinetochore-associated NDC80 complex, which is required for chromosome segregation and spindle checkpoint activity.</text>
</comment>
<keyword evidence="7 9" id="KW-0131">Cell cycle</keyword>
<dbReference type="GO" id="GO:0005634">
    <property type="term" value="C:nucleus"/>
    <property type="evidence" value="ECO:0007669"/>
    <property type="project" value="UniProtKB-SubCell"/>
</dbReference>
<keyword evidence="8 9" id="KW-0137">Centromere</keyword>
<evidence type="ECO:0000256" key="10">
    <source>
        <dbReference type="SAM" id="Coils"/>
    </source>
</evidence>
<evidence type="ECO:0000256" key="9">
    <source>
        <dbReference type="RuleBase" id="RU367150"/>
    </source>
</evidence>
<evidence type="ECO:0000256" key="4">
    <source>
        <dbReference type="ARBA" id="ARBA00022618"/>
    </source>
</evidence>
<proteinExistence type="inferred from homology"/>
<dbReference type="GO" id="GO:0051301">
    <property type="term" value="P:cell division"/>
    <property type="evidence" value="ECO:0007669"/>
    <property type="project" value="UniProtKB-UniRule"/>
</dbReference>
<dbReference type="Proteomes" id="UP001152797">
    <property type="component" value="Unassembled WGS sequence"/>
</dbReference>
<organism evidence="12">
    <name type="scientific">Cladocopium goreaui</name>
    <dbReference type="NCBI Taxonomy" id="2562237"/>
    <lineage>
        <taxon>Eukaryota</taxon>
        <taxon>Sar</taxon>
        <taxon>Alveolata</taxon>
        <taxon>Dinophyceae</taxon>
        <taxon>Suessiales</taxon>
        <taxon>Symbiodiniaceae</taxon>
        <taxon>Cladocopium</taxon>
    </lineage>
</organism>
<evidence type="ECO:0000256" key="6">
    <source>
        <dbReference type="ARBA" id="ARBA00023054"/>
    </source>
</evidence>
<keyword evidence="14" id="KW-1185">Reference proteome</keyword>
<gene>
    <name evidence="12" type="ORF">C1SCF055_LOCUS41103</name>
</gene>
<dbReference type="GO" id="GO:0031262">
    <property type="term" value="C:Ndc80 complex"/>
    <property type="evidence" value="ECO:0007669"/>
    <property type="project" value="InterPro"/>
</dbReference>
<reference evidence="12" key="1">
    <citation type="submission" date="2022-10" db="EMBL/GenBank/DDBJ databases">
        <authorList>
            <person name="Chen Y."/>
            <person name="Dougan E. K."/>
            <person name="Chan C."/>
            <person name="Rhodes N."/>
            <person name="Thang M."/>
        </authorList>
    </citation>
    <scope>NUCLEOTIDE SEQUENCE</scope>
</reference>
<reference evidence="13 14" key="2">
    <citation type="submission" date="2024-05" db="EMBL/GenBank/DDBJ databases">
        <authorList>
            <person name="Chen Y."/>
            <person name="Shah S."/>
            <person name="Dougan E. K."/>
            <person name="Thang M."/>
            <person name="Chan C."/>
        </authorList>
    </citation>
    <scope>NUCLEOTIDE SEQUENCE [LARGE SCALE GENOMIC DNA]</scope>
</reference>
<dbReference type="AlphaFoldDB" id="A0A9P1DVU0"/>
<dbReference type="EMBL" id="CAMXCT010006579">
    <property type="protein sequence ID" value="CAI4016352.1"/>
    <property type="molecule type" value="Genomic_DNA"/>
</dbReference>
<sequence length="257" mass="28588">MTAAVMASPSPARAFDFDYRSPARVEGSPLPCRPGCTDKLEEVCAAAQSNVREWRKERSQIMNSLAQRGLQDILKEEDVVCDLQADLAAVEELTEAARCFHKEGAKLGEAMLQCMKASGERAEVVAQAKDILRSANEDYQKELEAEERRLAETKEASKEQQQSIDEFLQRYSRSLGLKISRVSAQTILLSFTRINKAEPKKEFSVVLGLSKEGYVASKCNPEVPELPRLLDRLNEDSTATAVPQFICGLRRAFSTQA</sequence>
<comment type="similarity">
    <text evidence="2 9">Belongs to the SPC25 family.</text>
</comment>
<dbReference type="EMBL" id="CAMXCT020006579">
    <property type="protein sequence ID" value="CAL1169727.1"/>
    <property type="molecule type" value="Genomic_DNA"/>
</dbReference>
<accession>A0A9P1DVU0</accession>
<keyword evidence="4 9" id="KW-0132">Cell division</keyword>
<evidence type="ECO:0000256" key="7">
    <source>
        <dbReference type="ARBA" id="ARBA00023306"/>
    </source>
</evidence>
<comment type="subunit">
    <text evidence="9">Component of the NDC80 complex.</text>
</comment>
<dbReference type="OrthoDB" id="433838at2759"/>
<evidence type="ECO:0000313" key="13">
    <source>
        <dbReference type="EMBL" id="CAL4803664.1"/>
    </source>
</evidence>
<dbReference type="Gene3D" id="3.30.457.50">
    <property type="entry name" value="Chromosome segregation protein Spc25"/>
    <property type="match status" value="1"/>
</dbReference>
<protein>
    <recommendedName>
        <fullName evidence="9">Kinetochore protein SPC25</fullName>
    </recommendedName>
</protein>
<dbReference type="InterPro" id="IPR013255">
    <property type="entry name" value="Spc25_C"/>
</dbReference>
<evidence type="ECO:0000313" key="12">
    <source>
        <dbReference type="EMBL" id="CAI4016352.1"/>
    </source>
</evidence>
<evidence type="ECO:0000313" key="14">
    <source>
        <dbReference type="Proteomes" id="UP001152797"/>
    </source>
</evidence>
<evidence type="ECO:0000256" key="8">
    <source>
        <dbReference type="ARBA" id="ARBA00023328"/>
    </source>
</evidence>
<dbReference type="Pfam" id="PF08234">
    <property type="entry name" value="Spindle_Spc25"/>
    <property type="match status" value="1"/>
</dbReference>
<comment type="caution">
    <text evidence="12">The sequence shown here is derived from an EMBL/GenBank/DDBJ whole genome shotgun (WGS) entry which is preliminary data.</text>
</comment>
<keyword evidence="9" id="KW-0995">Kinetochore</keyword>
<dbReference type="EMBL" id="CAMXCT030006579">
    <property type="protein sequence ID" value="CAL4803664.1"/>
    <property type="molecule type" value="Genomic_DNA"/>
</dbReference>
<keyword evidence="6 10" id="KW-0175">Coiled coil</keyword>
<feature type="domain" description="Chromosome segregation protein Spc25 C-terminal" evidence="11">
    <location>
        <begin position="184"/>
        <end position="253"/>
    </location>
</feature>
<keyword evidence="3 9" id="KW-0158">Chromosome</keyword>
<evidence type="ECO:0000256" key="2">
    <source>
        <dbReference type="ARBA" id="ARBA00006379"/>
    </source>
</evidence>
<keyword evidence="9" id="KW-0539">Nucleus</keyword>
<dbReference type="PANTHER" id="PTHR14281:SF0">
    <property type="entry name" value="KINETOCHORE PROTEIN SPC25"/>
    <property type="match status" value="1"/>
</dbReference>
<evidence type="ECO:0000259" key="11">
    <source>
        <dbReference type="Pfam" id="PF08234"/>
    </source>
</evidence>
<evidence type="ECO:0000256" key="5">
    <source>
        <dbReference type="ARBA" id="ARBA00022776"/>
    </source>
</evidence>
<name>A0A9P1DVU0_9DINO</name>
<comment type="subcellular location">
    <subcellularLocation>
        <location evidence="1">Chromosome</location>
        <location evidence="1">Centromere</location>
    </subcellularLocation>
    <subcellularLocation>
        <location evidence="9">Nucleus</location>
    </subcellularLocation>
    <subcellularLocation>
        <location evidence="9">Chromosome</location>
        <location evidence="9">Centromere</location>
        <location evidence="9">Kinetochore</location>
    </subcellularLocation>
</comment>
<feature type="coiled-coil region" evidence="10">
    <location>
        <begin position="125"/>
        <end position="170"/>
    </location>
</feature>
<keyword evidence="5 9" id="KW-0498">Mitosis</keyword>
<evidence type="ECO:0000256" key="1">
    <source>
        <dbReference type="ARBA" id="ARBA00004584"/>
    </source>
</evidence>